<evidence type="ECO:0000313" key="2">
    <source>
        <dbReference type="EMBL" id="GFY50854.1"/>
    </source>
</evidence>
<gene>
    <name evidence="2" type="primary">AVEN_167161_1</name>
    <name evidence="2" type="ORF">TNIN_135921</name>
</gene>
<proteinExistence type="predicted"/>
<dbReference type="AlphaFoldDB" id="A0A8X7C310"/>
<evidence type="ECO:0000313" key="3">
    <source>
        <dbReference type="Proteomes" id="UP000886998"/>
    </source>
</evidence>
<feature type="region of interest" description="Disordered" evidence="1">
    <location>
        <begin position="1"/>
        <end position="87"/>
    </location>
</feature>
<dbReference type="EMBL" id="BMAV01007764">
    <property type="protein sequence ID" value="GFY50854.1"/>
    <property type="molecule type" value="Genomic_DNA"/>
</dbReference>
<dbReference type="Proteomes" id="UP000886998">
    <property type="component" value="Unassembled WGS sequence"/>
</dbReference>
<dbReference type="PANTHER" id="PTHR36696:SF1">
    <property type="entry name" value="EF-HAND DOMAIN-CONTAINING PROTEIN"/>
    <property type="match status" value="1"/>
</dbReference>
<reference evidence="2" key="1">
    <citation type="submission" date="2020-08" db="EMBL/GenBank/DDBJ databases">
        <title>Multicomponent nature underlies the extraordinary mechanical properties of spider dragline silk.</title>
        <authorList>
            <person name="Kono N."/>
            <person name="Nakamura H."/>
            <person name="Mori M."/>
            <person name="Yoshida Y."/>
            <person name="Ohtoshi R."/>
            <person name="Malay A.D."/>
            <person name="Moran D.A.P."/>
            <person name="Tomita M."/>
            <person name="Numata K."/>
            <person name="Arakawa K."/>
        </authorList>
    </citation>
    <scope>NUCLEOTIDE SEQUENCE</scope>
</reference>
<protein>
    <submittedName>
        <fullName evidence="2">Uncharacterized protein</fullName>
    </submittedName>
</protein>
<accession>A0A8X7C310</accession>
<evidence type="ECO:0000256" key="1">
    <source>
        <dbReference type="SAM" id="MobiDB-lite"/>
    </source>
</evidence>
<dbReference type="PANTHER" id="PTHR36696">
    <property type="entry name" value="AGAP012002-PA"/>
    <property type="match status" value="1"/>
</dbReference>
<name>A0A8X7C310_9ARAC</name>
<comment type="caution">
    <text evidence="2">The sequence shown here is derived from an EMBL/GenBank/DDBJ whole genome shotgun (WGS) entry which is preliminary data.</text>
</comment>
<sequence>MGRSHRQGGQPLKKPLKREALQLGRQQNLEDETEQEKMQEDVGKKKKLEGLPGGGQKRETKKSLKREKNRQKKPPEERRKKRWTRPKRPATIVKTKFLVNDIVKFIEEMKQKITMEDLDVQIIPSLSSCRFELPIDMTTLEALTPLNYVKKHCHPVETRKRNYIMKYEEYQKRKKTTTTVFTSELREIYERIFKHSVLLDEILHLRRLLDLDLNQDLDAELFVVVTCVMERIIVRSKG</sequence>
<keyword evidence="3" id="KW-1185">Reference proteome</keyword>
<organism evidence="2 3">
    <name type="scientific">Trichonephila inaurata madagascariensis</name>
    <dbReference type="NCBI Taxonomy" id="2747483"/>
    <lineage>
        <taxon>Eukaryota</taxon>
        <taxon>Metazoa</taxon>
        <taxon>Ecdysozoa</taxon>
        <taxon>Arthropoda</taxon>
        <taxon>Chelicerata</taxon>
        <taxon>Arachnida</taxon>
        <taxon>Araneae</taxon>
        <taxon>Araneomorphae</taxon>
        <taxon>Entelegynae</taxon>
        <taxon>Araneoidea</taxon>
        <taxon>Nephilidae</taxon>
        <taxon>Trichonephila</taxon>
        <taxon>Trichonephila inaurata</taxon>
    </lineage>
</organism>
<dbReference type="OrthoDB" id="10021598at2759"/>
<feature type="compositionally biased region" description="Basic residues" evidence="1">
    <location>
        <begin position="63"/>
        <end position="72"/>
    </location>
</feature>